<dbReference type="Proteomes" id="UP001597100">
    <property type="component" value="Unassembled WGS sequence"/>
</dbReference>
<feature type="signal peptide" evidence="1">
    <location>
        <begin position="1"/>
        <end position="22"/>
    </location>
</feature>
<keyword evidence="1" id="KW-0732">Signal</keyword>
<proteinExistence type="predicted"/>
<feature type="chain" id="PRO_5045772145" evidence="1">
    <location>
        <begin position="23"/>
        <end position="160"/>
    </location>
</feature>
<evidence type="ECO:0000256" key="1">
    <source>
        <dbReference type="SAM" id="SignalP"/>
    </source>
</evidence>
<keyword evidence="3" id="KW-1185">Reference proteome</keyword>
<dbReference type="InterPro" id="IPR032577">
    <property type="entry name" value="DUF4920"/>
</dbReference>
<evidence type="ECO:0000313" key="3">
    <source>
        <dbReference type="Proteomes" id="UP001597100"/>
    </source>
</evidence>
<gene>
    <name evidence="2" type="ORF">ACFQ1G_13880</name>
</gene>
<evidence type="ECO:0000313" key="2">
    <source>
        <dbReference type="EMBL" id="MFD0977882.1"/>
    </source>
</evidence>
<comment type="caution">
    <text evidence="2">The sequence shown here is derived from an EMBL/GenBank/DDBJ whole genome shotgun (WGS) entry which is preliminary data.</text>
</comment>
<reference evidence="3" key="1">
    <citation type="journal article" date="2019" name="Int. J. Syst. Evol. Microbiol.">
        <title>The Global Catalogue of Microorganisms (GCM) 10K type strain sequencing project: providing services to taxonomists for standard genome sequencing and annotation.</title>
        <authorList>
            <consortium name="The Broad Institute Genomics Platform"/>
            <consortium name="The Broad Institute Genome Sequencing Center for Infectious Disease"/>
            <person name="Wu L."/>
            <person name="Ma J."/>
        </authorList>
    </citation>
    <scope>NUCLEOTIDE SEQUENCE [LARGE SCALE GENOMIC DNA]</scope>
    <source>
        <strain evidence="3">CCUG 60898</strain>
    </source>
</reference>
<dbReference type="EMBL" id="JBHTJP010000035">
    <property type="protein sequence ID" value="MFD0977882.1"/>
    <property type="molecule type" value="Genomic_DNA"/>
</dbReference>
<organism evidence="2 3">
    <name type="scientific">Salinimicrobium gaetbulicola</name>
    <dbReference type="NCBI Taxonomy" id="999702"/>
    <lineage>
        <taxon>Bacteria</taxon>
        <taxon>Pseudomonadati</taxon>
        <taxon>Bacteroidota</taxon>
        <taxon>Flavobacteriia</taxon>
        <taxon>Flavobacteriales</taxon>
        <taxon>Flavobacteriaceae</taxon>
        <taxon>Salinimicrobium</taxon>
    </lineage>
</organism>
<accession>A0ABW3IJU6</accession>
<name>A0ABW3IJU6_9FLAO</name>
<dbReference type="Pfam" id="PF16267">
    <property type="entry name" value="DUF4920"/>
    <property type="match status" value="1"/>
</dbReference>
<sequence length="160" mass="17945">MRKLILLLVTILLTSISSVITAQENTGEYISVGTPINTEKILSSSHMYQNYQDLKAGDTLNASFKAEVNSVCENKGCWMKLNLDNEEEVMVKFKDYAFFVPKDIGGKEVIVNGEAYVEEMSVEDQRHYAEDAGASREEIEKIVKPKKTLSFIADGVKIKK</sequence>
<protein>
    <submittedName>
        <fullName evidence="2">DUF4920 domain-containing protein</fullName>
    </submittedName>
</protein>
<dbReference type="RefSeq" id="WP_380740528.1">
    <property type="nucleotide sequence ID" value="NZ_JBHTJP010000035.1"/>
</dbReference>